<evidence type="ECO:0000256" key="1">
    <source>
        <dbReference type="ARBA" id="ARBA00023157"/>
    </source>
</evidence>
<evidence type="ECO:0000259" key="3">
    <source>
        <dbReference type="PROSITE" id="PS51448"/>
    </source>
</evidence>
<evidence type="ECO:0000313" key="4">
    <source>
        <dbReference type="EMBL" id="NXN73549.1"/>
    </source>
</evidence>
<keyword evidence="1 2" id="KW-1015">Disulfide bond</keyword>
<dbReference type="InterPro" id="IPR011013">
    <property type="entry name" value="Gal_mutarotase_sf_dom"/>
</dbReference>
<dbReference type="GO" id="GO:0030246">
    <property type="term" value="F:carbohydrate binding"/>
    <property type="evidence" value="ECO:0007669"/>
    <property type="project" value="InterPro"/>
</dbReference>
<dbReference type="PANTHER" id="PTHR43863">
    <property type="entry name" value="HYDROLASE, PUTATIVE (AFU_ORTHOLOGUE AFUA_1G03140)-RELATED"/>
    <property type="match status" value="1"/>
</dbReference>
<dbReference type="InterPro" id="IPR051816">
    <property type="entry name" value="Glycosyl_Hydrolase_31"/>
</dbReference>
<gene>
    <name evidence="4" type="primary">Mgam_2</name>
    <name evidence="4" type="ORF">HIMHIM_R02971</name>
</gene>
<dbReference type="PROSITE" id="PS51448">
    <property type="entry name" value="P_TREFOIL_2"/>
    <property type="match status" value="1"/>
</dbReference>
<feature type="domain" description="P-type" evidence="3">
    <location>
        <begin position="1"/>
        <end position="25"/>
    </location>
</feature>
<proteinExistence type="predicted"/>
<dbReference type="Gene3D" id="4.10.110.10">
    <property type="entry name" value="Spasmolytic Protein, domain 1"/>
    <property type="match status" value="1"/>
</dbReference>
<feature type="disulfide bond" evidence="2">
    <location>
        <begin position="4"/>
        <end position="21"/>
    </location>
</feature>
<accession>A0A7L1LF20</accession>
<name>A0A7L1LF20_HIMHI</name>
<feature type="non-terminal residue" evidence="4">
    <location>
        <position position="110"/>
    </location>
</feature>
<sequence>QALCRGRGCCWSPHSESGPWCFFPRGHGYRLNGPLRPSPQGFEGTLERLPSPQLFGKDLPTVLLTGEYQTPTRFRFKLTDPESRRFEVPHQHVRPFSGPAASNLKYKVDI</sequence>
<dbReference type="Pfam" id="PF00088">
    <property type="entry name" value="Trefoil"/>
    <property type="match status" value="1"/>
</dbReference>
<dbReference type="PANTHER" id="PTHR43863:SF2">
    <property type="entry name" value="MALTASE-GLUCOAMYLASE"/>
    <property type="match status" value="1"/>
</dbReference>
<dbReference type="CDD" id="cd00111">
    <property type="entry name" value="Trefoil"/>
    <property type="match status" value="1"/>
</dbReference>
<dbReference type="OrthoDB" id="5839090at2759"/>
<dbReference type="InterPro" id="IPR044913">
    <property type="entry name" value="P_trefoil_dom_sf"/>
</dbReference>
<evidence type="ECO:0000256" key="2">
    <source>
        <dbReference type="PROSITE-ProRule" id="PRU00779"/>
    </source>
</evidence>
<dbReference type="InterPro" id="IPR000519">
    <property type="entry name" value="P_trefoil_dom"/>
</dbReference>
<protein>
    <submittedName>
        <fullName evidence="4">MGA protein</fullName>
    </submittedName>
</protein>
<dbReference type="Gene3D" id="2.60.40.1760">
    <property type="entry name" value="glycosyl hydrolase (family 31)"/>
    <property type="match status" value="1"/>
</dbReference>
<evidence type="ECO:0000313" key="5">
    <source>
        <dbReference type="Proteomes" id="UP000571567"/>
    </source>
</evidence>
<keyword evidence="5" id="KW-1185">Reference proteome</keyword>
<dbReference type="AlphaFoldDB" id="A0A7L1LF20"/>
<reference evidence="4 5" key="1">
    <citation type="submission" date="2019-09" db="EMBL/GenBank/DDBJ databases">
        <title>Bird 10,000 Genomes (B10K) Project - Family phase.</title>
        <authorList>
            <person name="Zhang G."/>
        </authorList>
    </citation>
    <scope>NUCLEOTIDE SEQUENCE [LARGE SCALE GENOMIC DNA]</scope>
    <source>
        <strain evidence="4">B10K-DU-002-13</strain>
        <tissue evidence="4">Muscle</tissue>
    </source>
</reference>
<comment type="caution">
    <text evidence="4">The sequence shown here is derived from an EMBL/GenBank/DDBJ whole genome shotgun (WGS) entry which is preliminary data.</text>
</comment>
<comment type="caution">
    <text evidence="2">Lacks conserved residue(s) required for the propagation of feature annotation.</text>
</comment>
<dbReference type="SUPFAM" id="SSF57492">
    <property type="entry name" value="Trefoil"/>
    <property type="match status" value="1"/>
</dbReference>
<dbReference type="EMBL" id="VXBK01009430">
    <property type="protein sequence ID" value="NXN73549.1"/>
    <property type="molecule type" value="Genomic_DNA"/>
</dbReference>
<dbReference type="GO" id="GO:0005975">
    <property type="term" value="P:carbohydrate metabolic process"/>
    <property type="evidence" value="ECO:0007669"/>
    <property type="project" value="InterPro"/>
</dbReference>
<dbReference type="Proteomes" id="UP000571567">
    <property type="component" value="Unassembled WGS sequence"/>
</dbReference>
<feature type="non-terminal residue" evidence="4">
    <location>
        <position position="1"/>
    </location>
</feature>
<dbReference type="SUPFAM" id="SSF74650">
    <property type="entry name" value="Galactose mutarotase-like"/>
    <property type="match status" value="1"/>
</dbReference>
<organism evidence="4 5">
    <name type="scientific">Himantopus himantopus</name>
    <name type="common">Black-winged stilt</name>
    <name type="synonym">Charadrius himantopus</name>
    <dbReference type="NCBI Taxonomy" id="225398"/>
    <lineage>
        <taxon>Eukaryota</taxon>
        <taxon>Metazoa</taxon>
        <taxon>Chordata</taxon>
        <taxon>Craniata</taxon>
        <taxon>Vertebrata</taxon>
        <taxon>Euteleostomi</taxon>
        <taxon>Archelosauria</taxon>
        <taxon>Archosauria</taxon>
        <taxon>Dinosauria</taxon>
        <taxon>Saurischia</taxon>
        <taxon>Theropoda</taxon>
        <taxon>Coelurosauria</taxon>
        <taxon>Aves</taxon>
        <taxon>Neognathae</taxon>
        <taxon>Neoaves</taxon>
        <taxon>Charadriiformes</taxon>
        <taxon>Recurvirostridae</taxon>
        <taxon>Himantopus</taxon>
    </lineage>
</organism>
<dbReference type="GO" id="GO:0003824">
    <property type="term" value="F:catalytic activity"/>
    <property type="evidence" value="ECO:0007669"/>
    <property type="project" value="InterPro"/>
</dbReference>